<dbReference type="Gene3D" id="1.20.1070.10">
    <property type="entry name" value="Rhodopsin 7-helix transmembrane proteins"/>
    <property type="match status" value="1"/>
</dbReference>
<feature type="transmembrane region" description="Helical" evidence="5">
    <location>
        <begin position="150"/>
        <end position="176"/>
    </location>
</feature>
<dbReference type="GO" id="GO:0016020">
    <property type="term" value="C:membrane"/>
    <property type="evidence" value="ECO:0007669"/>
    <property type="project" value="UniProtKB-SubCell"/>
</dbReference>
<feature type="transmembrane region" description="Helical" evidence="5">
    <location>
        <begin position="21"/>
        <end position="42"/>
    </location>
</feature>
<dbReference type="InterPro" id="IPR017452">
    <property type="entry name" value="GPCR_Rhodpsn_7TM"/>
</dbReference>
<accession>A0AAD4R194</accession>
<dbReference type="InterPro" id="IPR019424">
    <property type="entry name" value="7TM_GPCR_Srsx"/>
</dbReference>
<evidence type="ECO:0000256" key="2">
    <source>
        <dbReference type="ARBA" id="ARBA00022692"/>
    </source>
</evidence>
<keyword evidence="2 5" id="KW-0812">Transmembrane</keyword>
<dbReference type="SMART" id="SM01381">
    <property type="entry name" value="7TM_GPCR_Srsx"/>
    <property type="match status" value="1"/>
</dbReference>
<feature type="transmembrane region" description="Helical" evidence="5">
    <location>
        <begin position="62"/>
        <end position="81"/>
    </location>
</feature>
<evidence type="ECO:0000259" key="6">
    <source>
        <dbReference type="PROSITE" id="PS50262"/>
    </source>
</evidence>
<sequence>MAGSQLTSYPYLSYFTHQLYFHFNGVGFAPILVIVFGLKWVVGTIGVIANADLIYVTIKHNSLHSACNYLLAINAFFNLLYQTNHIIPFVISILGINFVSLPMCFYLQVYGIYALHTNLGVSLSIGFDRLLSVAFITWQRKLTTYYTSYYISAILTICSVYGLYIVFLCVQVELALPNMPVLCSASDCYQLQLGTLVPIMASIFISCNVCCYVSVWILLIGGAIKRHRLKEAFSGSSIRIYKSLTVIMFVEIVGYLSNYVARLFLLPQLHLSAINGFYVASAFSILTNLGMASNAFILYTFSREYNRVFKLQFRFIAEKFGCATTITTTAAGLIHVHHSNISTIRANSTSHNQIVTSSRNKFELH</sequence>
<keyword evidence="4 5" id="KW-0472">Membrane</keyword>
<evidence type="ECO:0000313" key="7">
    <source>
        <dbReference type="EMBL" id="KAI1703064.1"/>
    </source>
</evidence>
<protein>
    <submittedName>
        <fullName evidence="7">Serpentine type 7TM GPCR chemoreceptor srsx domain-containing protein</fullName>
    </submittedName>
</protein>
<keyword evidence="3 5" id="KW-1133">Transmembrane helix</keyword>
<organism evidence="7 8">
    <name type="scientific">Ditylenchus destructor</name>
    <dbReference type="NCBI Taxonomy" id="166010"/>
    <lineage>
        <taxon>Eukaryota</taxon>
        <taxon>Metazoa</taxon>
        <taxon>Ecdysozoa</taxon>
        <taxon>Nematoda</taxon>
        <taxon>Chromadorea</taxon>
        <taxon>Rhabditida</taxon>
        <taxon>Tylenchina</taxon>
        <taxon>Tylenchomorpha</taxon>
        <taxon>Sphaerularioidea</taxon>
        <taxon>Anguinidae</taxon>
        <taxon>Anguininae</taxon>
        <taxon>Ditylenchus</taxon>
    </lineage>
</organism>
<dbReference type="PROSITE" id="PS50262">
    <property type="entry name" value="G_PROTEIN_RECEP_F1_2"/>
    <property type="match status" value="1"/>
</dbReference>
<evidence type="ECO:0000256" key="3">
    <source>
        <dbReference type="ARBA" id="ARBA00022989"/>
    </source>
</evidence>
<evidence type="ECO:0000256" key="1">
    <source>
        <dbReference type="ARBA" id="ARBA00004370"/>
    </source>
</evidence>
<evidence type="ECO:0000256" key="4">
    <source>
        <dbReference type="ARBA" id="ARBA00023136"/>
    </source>
</evidence>
<proteinExistence type="predicted"/>
<dbReference type="PANTHER" id="PTHR23360:SF5">
    <property type="entry name" value="G-PROTEIN COUPLED RECEPTORS FAMILY 1 PROFILE DOMAIN-CONTAINING PROTEIN"/>
    <property type="match status" value="1"/>
</dbReference>
<feature type="domain" description="G-protein coupled receptors family 1 profile" evidence="6">
    <location>
        <begin position="49"/>
        <end position="298"/>
    </location>
</feature>
<dbReference type="InterPro" id="IPR000276">
    <property type="entry name" value="GPCR_Rhodpsn"/>
</dbReference>
<evidence type="ECO:0000256" key="5">
    <source>
        <dbReference type="SAM" id="Phobius"/>
    </source>
</evidence>
<dbReference type="Proteomes" id="UP001201812">
    <property type="component" value="Unassembled WGS sequence"/>
</dbReference>
<dbReference type="SUPFAM" id="SSF81321">
    <property type="entry name" value="Family A G protein-coupled receptor-like"/>
    <property type="match status" value="1"/>
</dbReference>
<feature type="transmembrane region" description="Helical" evidence="5">
    <location>
        <begin position="240"/>
        <end position="257"/>
    </location>
</feature>
<dbReference type="Pfam" id="PF10320">
    <property type="entry name" value="7TM_GPCR_Srsx"/>
    <property type="match status" value="1"/>
</dbReference>
<dbReference type="AlphaFoldDB" id="A0AAD4R194"/>
<keyword evidence="8" id="KW-1185">Reference proteome</keyword>
<dbReference type="InterPro" id="IPR047130">
    <property type="entry name" value="7TM_GPCR_Srsx_nematod"/>
</dbReference>
<gene>
    <name evidence="7" type="ORF">DdX_15123</name>
</gene>
<comment type="subcellular location">
    <subcellularLocation>
        <location evidence="1">Membrane</location>
    </subcellularLocation>
</comment>
<feature type="transmembrane region" description="Helical" evidence="5">
    <location>
        <begin position="196"/>
        <end position="219"/>
    </location>
</feature>
<dbReference type="PANTHER" id="PTHR23360">
    <property type="entry name" value="G-PROTEIN COUPLED RECEPTORS FAMILY 1 PROFILE DOMAIN-CONTAINING PROTEIN-RELATED"/>
    <property type="match status" value="1"/>
</dbReference>
<feature type="transmembrane region" description="Helical" evidence="5">
    <location>
        <begin position="277"/>
        <end position="301"/>
    </location>
</feature>
<dbReference type="EMBL" id="JAKKPZ010000088">
    <property type="protein sequence ID" value="KAI1703064.1"/>
    <property type="molecule type" value="Genomic_DNA"/>
</dbReference>
<comment type="caution">
    <text evidence="7">The sequence shown here is derived from an EMBL/GenBank/DDBJ whole genome shotgun (WGS) entry which is preliminary data.</text>
</comment>
<name>A0AAD4R194_9BILA</name>
<dbReference type="GO" id="GO:0004930">
    <property type="term" value="F:G protein-coupled receptor activity"/>
    <property type="evidence" value="ECO:0007669"/>
    <property type="project" value="InterPro"/>
</dbReference>
<reference evidence="7" key="1">
    <citation type="submission" date="2022-01" db="EMBL/GenBank/DDBJ databases">
        <title>Genome Sequence Resource for Two Populations of Ditylenchus destructor, the Migratory Endoparasitic Phytonematode.</title>
        <authorList>
            <person name="Zhang H."/>
            <person name="Lin R."/>
            <person name="Xie B."/>
        </authorList>
    </citation>
    <scope>NUCLEOTIDE SEQUENCE</scope>
    <source>
        <strain evidence="7">BazhouSP</strain>
    </source>
</reference>
<evidence type="ECO:0000313" key="8">
    <source>
        <dbReference type="Proteomes" id="UP001201812"/>
    </source>
</evidence>
<feature type="transmembrane region" description="Helical" evidence="5">
    <location>
        <begin position="88"/>
        <end position="113"/>
    </location>
</feature>